<evidence type="ECO:0008006" key="5">
    <source>
        <dbReference type="Google" id="ProtNLM"/>
    </source>
</evidence>
<feature type="region of interest" description="Disordered" evidence="1">
    <location>
        <begin position="88"/>
        <end position="112"/>
    </location>
</feature>
<gene>
    <name evidence="3" type="ORF">A3843_05070</name>
</gene>
<evidence type="ECO:0000256" key="2">
    <source>
        <dbReference type="SAM" id="Phobius"/>
    </source>
</evidence>
<sequence>MFGLLSPFIDLARAEVRRAQRQLLKACLCALGLGLLALTSYGFIISAAFMALSEVYGPVASCLILGALTLIAALSALCVVLIRGKSNSGYPASRSPARSAQPSSNVVGTGQSPSPLGAPALLALTALSAFVLSRK</sequence>
<name>A0A1U7JK51_9HYPH</name>
<dbReference type="AlphaFoldDB" id="A0A1U7JK51"/>
<keyword evidence="2" id="KW-1133">Transmembrane helix</keyword>
<dbReference type="STRING" id="197461.A3843_05070"/>
<dbReference type="Pfam" id="PF07332">
    <property type="entry name" value="Phage_holin_3_6"/>
    <property type="match status" value="1"/>
</dbReference>
<evidence type="ECO:0000313" key="3">
    <source>
        <dbReference type="EMBL" id="OKL45126.1"/>
    </source>
</evidence>
<keyword evidence="4" id="KW-1185">Reference proteome</keyword>
<dbReference type="InterPro" id="IPR009937">
    <property type="entry name" value="Phage_holin_3_6"/>
</dbReference>
<feature type="compositionally biased region" description="Low complexity" evidence="1">
    <location>
        <begin position="91"/>
        <end position="104"/>
    </location>
</feature>
<dbReference type="Proteomes" id="UP000185783">
    <property type="component" value="Unassembled WGS sequence"/>
</dbReference>
<dbReference type="EMBL" id="LVVZ01000007">
    <property type="protein sequence ID" value="OKL45126.1"/>
    <property type="molecule type" value="Genomic_DNA"/>
</dbReference>
<feature type="transmembrane region" description="Helical" evidence="2">
    <location>
        <begin position="23"/>
        <end position="49"/>
    </location>
</feature>
<keyword evidence="2" id="KW-0472">Membrane</keyword>
<protein>
    <recommendedName>
        <fullName evidence="5">Holin-X, holin superfamily III</fullName>
    </recommendedName>
</protein>
<comment type="caution">
    <text evidence="3">The sequence shown here is derived from an EMBL/GenBank/DDBJ whole genome shotgun (WGS) entry which is preliminary data.</text>
</comment>
<keyword evidence="2" id="KW-0812">Transmembrane</keyword>
<feature type="transmembrane region" description="Helical" evidence="2">
    <location>
        <begin position="55"/>
        <end position="82"/>
    </location>
</feature>
<accession>A0A1U7JK51</accession>
<reference evidence="3 4" key="1">
    <citation type="submission" date="2016-03" db="EMBL/GenBank/DDBJ databases">
        <title>Genome sequence of Nesiotobacter sp. nov., a moderately halophilic alphaproteobacterium isolated from the Yellow Sea, China.</title>
        <authorList>
            <person name="Zhang G."/>
            <person name="Zhang R."/>
        </authorList>
    </citation>
    <scope>NUCLEOTIDE SEQUENCE [LARGE SCALE GENOMIC DNA]</scope>
    <source>
        <strain evidence="3 4">WB1-6</strain>
    </source>
</reference>
<dbReference type="RefSeq" id="WP_028481582.1">
    <property type="nucleotide sequence ID" value="NZ_LVVZ01000007.1"/>
</dbReference>
<evidence type="ECO:0000256" key="1">
    <source>
        <dbReference type="SAM" id="MobiDB-lite"/>
    </source>
</evidence>
<evidence type="ECO:0000313" key="4">
    <source>
        <dbReference type="Proteomes" id="UP000185783"/>
    </source>
</evidence>
<proteinExistence type="predicted"/>
<organism evidence="3 4">
    <name type="scientific">Pseudovibrio exalbescens</name>
    <dbReference type="NCBI Taxonomy" id="197461"/>
    <lineage>
        <taxon>Bacteria</taxon>
        <taxon>Pseudomonadati</taxon>
        <taxon>Pseudomonadota</taxon>
        <taxon>Alphaproteobacteria</taxon>
        <taxon>Hyphomicrobiales</taxon>
        <taxon>Stappiaceae</taxon>
        <taxon>Pseudovibrio</taxon>
    </lineage>
</organism>